<reference evidence="1 2" key="1">
    <citation type="journal article" date="2014" name="Agronomy (Basel)">
        <title>A Draft Genome Sequence for Ensete ventricosum, the Drought-Tolerant Tree Against Hunger.</title>
        <authorList>
            <person name="Harrison J."/>
            <person name="Moore K.A."/>
            <person name="Paszkiewicz K."/>
            <person name="Jones T."/>
            <person name="Grant M."/>
            <person name="Ambacheew D."/>
            <person name="Muzemil S."/>
            <person name="Studholme D.J."/>
        </authorList>
    </citation>
    <scope>NUCLEOTIDE SEQUENCE [LARGE SCALE GENOMIC DNA]</scope>
</reference>
<name>A0A426Z412_ENSVE</name>
<dbReference type="AlphaFoldDB" id="A0A426Z412"/>
<protein>
    <submittedName>
        <fullName evidence="1">Uncharacterized protein</fullName>
    </submittedName>
</protein>
<dbReference type="EMBL" id="AMZH03008554">
    <property type="protein sequence ID" value="RRT58706.1"/>
    <property type="molecule type" value="Genomic_DNA"/>
</dbReference>
<comment type="caution">
    <text evidence="1">The sequence shown here is derived from an EMBL/GenBank/DDBJ whole genome shotgun (WGS) entry which is preliminary data.</text>
</comment>
<organism evidence="1 2">
    <name type="scientific">Ensete ventricosum</name>
    <name type="common">Abyssinian banana</name>
    <name type="synonym">Musa ensete</name>
    <dbReference type="NCBI Taxonomy" id="4639"/>
    <lineage>
        <taxon>Eukaryota</taxon>
        <taxon>Viridiplantae</taxon>
        <taxon>Streptophyta</taxon>
        <taxon>Embryophyta</taxon>
        <taxon>Tracheophyta</taxon>
        <taxon>Spermatophyta</taxon>
        <taxon>Magnoliopsida</taxon>
        <taxon>Liliopsida</taxon>
        <taxon>Zingiberales</taxon>
        <taxon>Musaceae</taxon>
        <taxon>Ensete</taxon>
    </lineage>
</organism>
<sequence length="81" mass="9246">MRTWVGSLSIEVIVPLTQAKQGRWPRSKYDLGHAMIARDKKDSINDLTRPTLAEKDGLSRLRTRSLLRVSLTVLVCVREIE</sequence>
<proteinExistence type="predicted"/>
<accession>A0A426Z412</accession>
<evidence type="ECO:0000313" key="2">
    <source>
        <dbReference type="Proteomes" id="UP000287651"/>
    </source>
</evidence>
<gene>
    <name evidence="1" type="ORF">B296_00000171</name>
</gene>
<dbReference type="Proteomes" id="UP000287651">
    <property type="component" value="Unassembled WGS sequence"/>
</dbReference>
<evidence type="ECO:0000313" key="1">
    <source>
        <dbReference type="EMBL" id="RRT58706.1"/>
    </source>
</evidence>